<reference evidence="1 2" key="1">
    <citation type="submission" date="2022-05" db="EMBL/GenBank/DDBJ databases">
        <title>Chromosome-level reference genomes for two strains of Caenorhabditis briggsae: an improved platform for comparative genomics.</title>
        <authorList>
            <person name="Stevens L."/>
            <person name="Andersen E.C."/>
        </authorList>
    </citation>
    <scope>NUCLEOTIDE SEQUENCE [LARGE SCALE GENOMIC DNA]</scope>
    <source>
        <strain evidence="1">QX1410_ONT</strain>
        <tissue evidence="1">Whole-organism</tissue>
    </source>
</reference>
<evidence type="ECO:0000313" key="1">
    <source>
        <dbReference type="EMBL" id="ULU12894.1"/>
    </source>
</evidence>
<organism evidence="1 2">
    <name type="scientific">Caenorhabditis briggsae</name>
    <dbReference type="NCBI Taxonomy" id="6238"/>
    <lineage>
        <taxon>Eukaryota</taxon>
        <taxon>Metazoa</taxon>
        <taxon>Ecdysozoa</taxon>
        <taxon>Nematoda</taxon>
        <taxon>Chromadorea</taxon>
        <taxon>Rhabditida</taxon>
        <taxon>Rhabditina</taxon>
        <taxon>Rhabditomorpha</taxon>
        <taxon>Rhabditoidea</taxon>
        <taxon>Rhabditidae</taxon>
        <taxon>Peloderinae</taxon>
        <taxon>Caenorhabditis</taxon>
    </lineage>
</organism>
<gene>
    <name evidence="1" type="ORF">L3Y34_015845</name>
</gene>
<dbReference type="Proteomes" id="UP000827892">
    <property type="component" value="Chromosome I"/>
</dbReference>
<protein>
    <submittedName>
        <fullName evidence="1">Uncharacterized protein</fullName>
    </submittedName>
</protein>
<name>A0AAE9IZL1_CAEBR</name>
<sequence>MSTPSRNRATVPQRGYVAQAAASAAIAVHPPVRCRASTNSYRELSMVPSRPMVSPTLSSPLGGSGPAPLEKDYHTLEFRLTHGHWRIFDSQKAFGNKDASVLVFDKKSNVKAPPKLGKTKTYSMFDLIK</sequence>
<evidence type="ECO:0000313" key="2">
    <source>
        <dbReference type="Proteomes" id="UP000827892"/>
    </source>
</evidence>
<dbReference type="AlphaFoldDB" id="A0AAE9IZL1"/>
<proteinExistence type="predicted"/>
<dbReference type="EMBL" id="CP090891">
    <property type="protein sequence ID" value="ULU12894.1"/>
    <property type="molecule type" value="Genomic_DNA"/>
</dbReference>
<accession>A0AAE9IZL1</accession>